<organism evidence="17 18">
    <name type="scientific">Vombatus ursinus</name>
    <name type="common">Common wombat</name>
    <dbReference type="NCBI Taxonomy" id="29139"/>
    <lineage>
        <taxon>Eukaryota</taxon>
        <taxon>Metazoa</taxon>
        <taxon>Chordata</taxon>
        <taxon>Craniata</taxon>
        <taxon>Vertebrata</taxon>
        <taxon>Euteleostomi</taxon>
        <taxon>Mammalia</taxon>
        <taxon>Metatheria</taxon>
        <taxon>Diprotodontia</taxon>
        <taxon>Vombatidae</taxon>
        <taxon>Vombatus</taxon>
    </lineage>
</organism>
<dbReference type="Ensembl" id="ENSVURT00010014687.1">
    <property type="protein sequence ID" value="ENSVURP00010012906.1"/>
    <property type="gene ID" value="ENSVURG00010009937.1"/>
</dbReference>
<comment type="similarity">
    <text evidence="3 16">Belongs to the cytochrome c oxidase subunit 5A family.</text>
</comment>
<comment type="subunit">
    <text evidence="16">Component of the cytochrome c oxidase (complex IV, CIV), a multisubunit enzyme composed of a catalytic core of 3 subunits and several supernumerary subunits. The complex exists as a monomer or a dimer and forms supercomplexes (SCs) in the inner mitochondrial membrane with ubiquinol-cytochrome c oxidoreductase (cytochrome b-c1 complex, complex III, CIII).</text>
</comment>
<dbReference type="PANTHER" id="PTHR14200">
    <property type="entry name" value="CYTOCHROME C OXIDASE POLYPEPTIDE"/>
    <property type="match status" value="1"/>
</dbReference>
<sequence length="85" mass="9722">MNTLVGYDLVPELKIIDATLRACRQLDDFAGIVYVLMVIKDKAGPLKEIYPYIIQDLRSTLEEVGISTPKEFWPRQSINSYGWDS</sequence>
<evidence type="ECO:0000256" key="4">
    <source>
        <dbReference type="ARBA" id="ARBA00021968"/>
    </source>
</evidence>
<evidence type="ECO:0000256" key="14">
    <source>
        <dbReference type="ARBA" id="ARBA00023136"/>
    </source>
</evidence>
<keyword evidence="11" id="KW-0007">Acetylation</keyword>
<keyword evidence="10 16" id="KW-0809">Transit peptide</keyword>
<evidence type="ECO:0000313" key="18">
    <source>
        <dbReference type="Proteomes" id="UP000314987"/>
    </source>
</evidence>
<keyword evidence="18" id="KW-1185">Reference proteome</keyword>
<evidence type="ECO:0000256" key="13">
    <source>
        <dbReference type="ARBA" id="ARBA00023128"/>
    </source>
</evidence>
<protein>
    <recommendedName>
        <fullName evidence="4 16">Cytochrome c oxidase subunit 5A, mitochondrial</fullName>
    </recommendedName>
    <alternativeName>
        <fullName evidence="15 16">Cytochrome c oxidase polypeptide Va</fullName>
    </alternativeName>
</protein>
<keyword evidence="6 16" id="KW-0349">Heme</keyword>
<keyword evidence="9" id="KW-0832">Ubl conjugation</keyword>
<evidence type="ECO:0000256" key="2">
    <source>
        <dbReference type="ARBA" id="ARBA00004673"/>
    </source>
</evidence>
<evidence type="ECO:0000256" key="10">
    <source>
        <dbReference type="ARBA" id="ARBA00022946"/>
    </source>
</evidence>
<dbReference type="PANTHER" id="PTHR14200:SF16">
    <property type="entry name" value="CYTOCHROME C OXIDASE SUBUNIT 5A, MITOCHONDRIAL"/>
    <property type="match status" value="1"/>
</dbReference>
<dbReference type="OMA" id="SINSYGW"/>
<dbReference type="Pfam" id="PF02284">
    <property type="entry name" value="COX5A"/>
    <property type="match status" value="1"/>
</dbReference>
<name>A0A4X2KSE9_VOMUR</name>
<proteinExistence type="inferred from homology"/>
<comment type="pathway">
    <text evidence="2 16">Energy metabolism; oxidative phosphorylation.</text>
</comment>
<evidence type="ECO:0000256" key="12">
    <source>
        <dbReference type="ARBA" id="ARBA00023004"/>
    </source>
</evidence>
<evidence type="ECO:0000313" key="17">
    <source>
        <dbReference type="Ensembl" id="ENSVURP00010012906.1"/>
    </source>
</evidence>
<evidence type="ECO:0000256" key="1">
    <source>
        <dbReference type="ARBA" id="ARBA00004443"/>
    </source>
</evidence>
<dbReference type="GO" id="GO:0006123">
    <property type="term" value="P:mitochondrial electron transport, cytochrome c to oxygen"/>
    <property type="evidence" value="ECO:0007669"/>
    <property type="project" value="UniProtKB-UniRule"/>
</dbReference>
<comment type="subcellular location">
    <subcellularLocation>
        <location evidence="1 16">Mitochondrion inner membrane</location>
        <topology evidence="1 16">Peripheral membrane protein</topology>
        <orientation evidence="1 16">Matrix side</orientation>
    </subcellularLocation>
</comment>
<evidence type="ECO:0000256" key="16">
    <source>
        <dbReference type="RuleBase" id="RU368103"/>
    </source>
</evidence>
<evidence type="ECO:0000256" key="7">
    <source>
        <dbReference type="ARBA" id="ARBA00022723"/>
    </source>
</evidence>
<dbReference type="GO" id="GO:0005743">
    <property type="term" value="C:mitochondrial inner membrane"/>
    <property type="evidence" value="ECO:0007669"/>
    <property type="project" value="UniProtKB-SubCell"/>
</dbReference>
<dbReference type="GO" id="GO:0045277">
    <property type="term" value="C:respiratory chain complex IV"/>
    <property type="evidence" value="ECO:0007669"/>
    <property type="project" value="UniProtKB-UniRule"/>
</dbReference>
<dbReference type="Gene3D" id="1.25.40.40">
    <property type="entry name" value="Cytochrome c oxidase, subunit Va/VI"/>
    <property type="match status" value="1"/>
</dbReference>
<evidence type="ECO:0000256" key="5">
    <source>
        <dbReference type="ARBA" id="ARBA00022553"/>
    </source>
</evidence>
<keyword evidence="7 16" id="KW-0479">Metal-binding</keyword>
<evidence type="ECO:0000256" key="9">
    <source>
        <dbReference type="ARBA" id="ARBA00022843"/>
    </source>
</evidence>
<keyword evidence="5" id="KW-0597">Phosphoprotein</keyword>
<keyword evidence="14 16" id="KW-0472">Membrane</keyword>
<dbReference type="STRING" id="29139.ENSVURP00010012906"/>
<accession>A0A4X2KSE9</accession>
<evidence type="ECO:0000256" key="8">
    <source>
        <dbReference type="ARBA" id="ARBA00022792"/>
    </source>
</evidence>
<comment type="function">
    <text evidence="16">Component of the cytochrome c oxidase, the last enzyme in the mitochondrial electron transport chain which drives oxidative phosphorylation. The respiratory chain contains 3 multisubunit complexes succinate dehydrogenase (complex II, CII), ubiquinol-cytochrome c oxidoreductase (cytochrome b-c1 complex, complex III, CIII) and cytochrome c oxidase (complex IV, CIV), that cooperate to transfer electrons derived from NADH and succinate to molecular oxygen, creating an electrochemical gradient over the inner membrane that drives transmembrane transport and the ATP synthase. Cytochrome c oxidase is the component of the respiratory chain that catalyzes the reduction of oxygen to water. Electrons originating from reduced cytochrome c in the intermembrane space (IMS) are transferred via the dinuclear copper A center (CU(A)) of subunit 2 and heme A of subunit 1 to the active site in subunit 1, a binuclear center (BNC) formed by heme A3 and copper B (CU(B)). The BNC reduces molecular oxygen to 2 water molecules using 4 electrons from cytochrome c in the IMS and 4 protons from the mitochondrial matrix.</text>
</comment>
<dbReference type="UniPathway" id="UPA00705"/>
<reference evidence="17" key="2">
    <citation type="submission" date="2025-08" db="UniProtKB">
        <authorList>
            <consortium name="Ensembl"/>
        </authorList>
    </citation>
    <scope>IDENTIFICATION</scope>
</reference>
<keyword evidence="12 16" id="KW-0408">Iron</keyword>
<evidence type="ECO:0000256" key="15">
    <source>
        <dbReference type="ARBA" id="ARBA00031049"/>
    </source>
</evidence>
<keyword evidence="13 16" id="KW-0496">Mitochondrion</keyword>
<dbReference type="InterPro" id="IPR036545">
    <property type="entry name" value="Cyt_c_oxidase_su5A/6_sf"/>
</dbReference>
<dbReference type="SUPFAM" id="SSF48479">
    <property type="entry name" value="Cytochrome c oxidase subunit E"/>
    <property type="match status" value="1"/>
</dbReference>
<reference evidence="17" key="3">
    <citation type="submission" date="2025-09" db="UniProtKB">
        <authorList>
            <consortium name="Ensembl"/>
        </authorList>
    </citation>
    <scope>IDENTIFICATION</scope>
</reference>
<evidence type="ECO:0000256" key="3">
    <source>
        <dbReference type="ARBA" id="ARBA00007972"/>
    </source>
</evidence>
<dbReference type="InterPro" id="IPR003204">
    <property type="entry name" value="Cyt_c_oxidase_su5A/6"/>
</dbReference>
<evidence type="ECO:0000256" key="11">
    <source>
        <dbReference type="ARBA" id="ARBA00022990"/>
    </source>
</evidence>
<reference evidence="18" key="1">
    <citation type="submission" date="2018-12" db="EMBL/GenBank/DDBJ databases">
        <authorList>
            <person name="Yazar S."/>
        </authorList>
    </citation>
    <scope>NUCLEOTIDE SEQUENCE [LARGE SCALE GENOMIC DNA]</scope>
</reference>
<evidence type="ECO:0000256" key="6">
    <source>
        <dbReference type="ARBA" id="ARBA00022617"/>
    </source>
</evidence>
<keyword evidence="8 16" id="KW-0999">Mitochondrion inner membrane</keyword>
<dbReference type="GO" id="GO:0046872">
    <property type="term" value="F:metal ion binding"/>
    <property type="evidence" value="ECO:0007669"/>
    <property type="project" value="UniProtKB-UniRule"/>
</dbReference>
<dbReference type="GeneTree" id="ENSGT00390000001424"/>
<dbReference type="Proteomes" id="UP000314987">
    <property type="component" value="Unassembled WGS sequence"/>
</dbReference>
<dbReference type="AlphaFoldDB" id="A0A4X2KSE9"/>